<proteinExistence type="predicted"/>
<name>A0A516R0S9_STRST</name>
<feature type="chain" id="PRO_5021919169" evidence="1">
    <location>
        <begin position="32"/>
        <end position="156"/>
    </location>
</feature>
<protein>
    <submittedName>
        <fullName evidence="2">Uncharacterized protein</fullName>
    </submittedName>
</protein>
<keyword evidence="1" id="KW-0732">Signal</keyword>
<evidence type="ECO:0000256" key="1">
    <source>
        <dbReference type="SAM" id="SignalP"/>
    </source>
</evidence>
<accession>A0A516R0S9</accession>
<evidence type="ECO:0000313" key="2">
    <source>
        <dbReference type="EMBL" id="QDQ09265.1"/>
    </source>
</evidence>
<dbReference type="Proteomes" id="UP000316806">
    <property type="component" value="Chromosome"/>
</dbReference>
<dbReference type="EMBL" id="CP040916">
    <property type="protein sequence ID" value="QDQ09265.1"/>
    <property type="molecule type" value="Genomic_DNA"/>
</dbReference>
<evidence type="ECO:0000313" key="3">
    <source>
        <dbReference type="Proteomes" id="UP000316806"/>
    </source>
</evidence>
<sequence>MTMQRTRLIPAVATLVVGGLLATGTASVATAADTTTTRSTTAAHSVLLGSLPPEEQEQLRQIAAAIWPDQAAGWDMNTDVADVLSQATGEILRCSEAFALVPRPPAFLPGLSYLRNYWKQLRDYFLVVKENRTYRICVVNVARNYRTAMEMASMGI</sequence>
<dbReference type="AlphaFoldDB" id="A0A516R0S9"/>
<reference evidence="2 3" key="1">
    <citation type="journal article" date="2019" name="J. Ind. Microbiol. Biotechnol.">
        <title>The complete genomic sequence of Streptomyces spectabilis NRRL-2792 and identification of secondary metabolite biosynthetic gene clusters.</title>
        <authorList>
            <person name="Sinha A."/>
            <person name="Phillips-Salemka S."/>
            <person name="Niraula T.A."/>
            <person name="Short K.A."/>
            <person name="Niraula N.P."/>
        </authorList>
    </citation>
    <scope>NUCLEOTIDE SEQUENCE [LARGE SCALE GENOMIC DNA]</scope>
    <source>
        <strain evidence="2 3">NRRL 2792</strain>
    </source>
</reference>
<organism evidence="2 3">
    <name type="scientific">Streptomyces spectabilis</name>
    <dbReference type="NCBI Taxonomy" id="68270"/>
    <lineage>
        <taxon>Bacteria</taxon>
        <taxon>Bacillati</taxon>
        <taxon>Actinomycetota</taxon>
        <taxon>Actinomycetes</taxon>
        <taxon>Kitasatosporales</taxon>
        <taxon>Streptomycetaceae</taxon>
        <taxon>Streptomyces</taxon>
    </lineage>
</organism>
<dbReference type="RefSeq" id="WP_144000844.1">
    <property type="nucleotide sequence ID" value="NZ_CP040916.1"/>
</dbReference>
<gene>
    <name evidence="2" type="ORF">FH965_00730</name>
</gene>
<feature type="signal peptide" evidence="1">
    <location>
        <begin position="1"/>
        <end position="31"/>
    </location>
</feature>